<dbReference type="SMART" id="SM00382">
    <property type="entry name" value="AAA"/>
    <property type="match status" value="1"/>
</dbReference>
<dbReference type="Proteomes" id="UP000290909">
    <property type="component" value="Chromosome"/>
</dbReference>
<keyword evidence="4" id="KW-0378">Hydrolase</keyword>
<dbReference type="GO" id="GO:0016887">
    <property type="term" value="F:ATP hydrolysis activity"/>
    <property type="evidence" value="ECO:0007669"/>
    <property type="project" value="InterPro"/>
</dbReference>
<keyword evidence="1" id="KW-0547">Nucleotide-binding</keyword>
<evidence type="ECO:0000259" key="3">
    <source>
        <dbReference type="PROSITE" id="PS50893"/>
    </source>
</evidence>
<sequence>MIEMRNITKKFGPLVANDNISFVAYPGKIHALLGENGAGKSTLMSILFGLYKQDEGDILINDEVVQINNPNDATKYKIGMVHQHFKLVEVFTVLDNIILGVEESKGVFLTKQKAREKITGLMDKYKLFVDLDSYVKDLTVGEQQKVEILKMLYRDSEILIFDEPTAVLTPQEIHEFMGIIKGFAKENKVVILITHKLNEIKEAAEECTILRRGKKIDTVNVKDVTVKQLAEMMVGRVIDQSYKKAPYQPGEEVLTVRNVNLQGKNKHLLTDVSFSVKSGEIVGVAGIDGNGQNELVQVLTGLMKPSSGEILINGTDVSRYSIRKRNEYLSHIPEDRQKHGLVLDYNLAYNLVLQTYFKEPFQHKGKLNHKEIVNYAEKLVEQYDIRSANGIKSSARSMSGGNQQKAIIARELEKQHDLVIAFQPTRGLDVGAIENIHKELIAERDKGKAILLVSFELQEIMSLSDVILVIFEGQIVGKFRRNEIDDNEIGLYMSGSKRGTNVWKKN</sequence>
<dbReference type="STRING" id="1408416.GCA_000702765_00655"/>
<protein>
    <submittedName>
        <fullName evidence="4">Ribose/galactose ABC transporter ATP-binding protein</fullName>
        <ecNumber evidence="4">3.6.3.17</ecNumber>
    </submittedName>
</protein>
<dbReference type="CDD" id="cd03216">
    <property type="entry name" value="ABC_Carb_Monos_I"/>
    <property type="match status" value="1"/>
</dbReference>
<organism evidence="4 5">
    <name type="scientific">Acholeplasma hippikon</name>
    <dbReference type="NCBI Taxonomy" id="264636"/>
    <lineage>
        <taxon>Bacteria</taxon>
        <taxon>Bacillati</taxon>
        <taxon>Mycoplasmatota</taxon>
        <taxon>Mollicutes</taxon>
        <taxon>Acholeplasmatales</taxon>
        <taxon>Acholeplasmataceae</taxon>
        <taxon>Acholeplasma</taxon>
    </lineage>
</organism>
<evidence type="ECO:0000313" key="4">
    <source>
        <dbReference type="EMBL" id="VEU82094.1"/>
    </source>
</evidence>
<dbReference type="InterPro" id="IPR003439">
    <property type="entry name" value="ABC_transporter-like_ATP-bd"/>
</dbReference>
<feature type="domain" description="ABC transporter" evidence="3">
    <location>
        <begin position="2"/>
        <end position="237"/>
    </location>
</feature>
<keyword evidence="2 4" id="KW-0067">ATP-binding</keyword>
<dbReference type="PANTHER" id="PTHR43790">
    <property type="entry name" value="CARBOHYDRATE TRANSPORT ATP-BINDING PROTEIN MG119-RELATED"/>
    <property type="match status" value="1"/>
</dbReference>
<dbReference type="Pfam" id="PF00005">
    <property type="entry name" value="ABC_tran"/>
    <property type="match status" value="2"/>
</dbReference>
<evidence type="ECO:0000256" key="2">
    <source>
        <dbReference type="ARBA" id="ARBA00022840"/>
    </source>
</evidence>
<gene>
    <name evidence="4" type="primary">mglA</name>
    <name evidence="4" type="ORF">NCTC10172_00100</name>
</gene>
<dbReference type="Gene3D" id="3.40.50.300">
    <property type="entry name" value="P-loop containing nucleotide triphosphate hydrolases"/>
    <property type="match status" value="2"/>
</dbReference>
<dbReference type="GO" id="GO:0005524">
    <property type="term" value="F:ATP binding"/>
    <property type="evidence" value="ECO:0007669"/>
    <property type="project" value="UniProtKB-KW"/>
</dbReference>
<dbReference type="PROSITE" id="PS00211">
    <property type="entry name" value="ABC_TRANSPORTER_1"/>
    <property type="match status" value="1"/>
</dbReference>
<feature type="domain" description="ABC transporter" evidence="3">
    <location>
        <begin position="254"/>
        <end position="497"/>
    </location>
</feature>
<dbReference type="InterPro" id="IPR003593">
    <property type="entry name" value="AAA+_ATPase"/>
</dbReference>
<dbReference type="AlphaFoldDB" id="A0A449BI12"/>
<dbReference type="EMBL" id="LR215050">
    <property type="protein sequence ID" value="VEU82094.1"/>
    <property type="molecule type" value="Genomic_DNA"/>
</dbReference>
<evidence type="ECO:0000256" key="1">
    <source>
        <dbReference type="ARBA" id="ARBA00022741"/>
    </source>
</evidence>
<name>A0A449BI12_9MOLU</name>
<evidence type="ECO:0000313" key="5">
    <source>
        <dbReference type="Proteomes" id="UP000290909"/>
    </source>
</evidence>
<reference evidence="4 5" key="1">
    <citation type="submission" date="2019-01" db="EMBL/GenBank/DDBJ databases">
        <authorList>
            <consortium name="Pathogen Informatics"/>
        </authorList>
    </citation>
    <scope>NUCLEOTIDE SEQUENCE [LARGE SCALE GENOMIC DNA]</scope>
    <source>
        <strain evidence="4 5">NCTC10172</strain>
    </source>
</reference>
<dbReference type="PROSITE" id="PS50893">
    <property type="entry name" value="ABC_TRANSPORTER_2"/>
    <property type="match status" value="2"/>
</dbReference>
<dbReference type="PANTHER" id="PTHR43790:SF4">
    <property type="entry name" value="GUANOSINE IMPORT ATP-BINDING PROTEIN NUPO"/>
    <property type="match status" value="1"/>
</dbReference>
<dbReference type="SUPFAM" id="SSF52540">
    <property type="entry name" value="P-loop containing nucleoside triphosphate hydrolases"/>
    <property type="match status" value="2"/>
</dbReference>
<dbReference type="KEGG" id="ahk:NCTC10172_00100"/>
<dbReference type="InterPro" id="IPR050107">
    <property type="entry name" value="ABC_carbohydrate_import_ATPase"/>
</dbReference>
<accession>A0A449BI12</accession>
<keyword evidence="5" id="KW-1185">Reference proteome</keyword>
<dbReference type="EC" id="3.6.3.17" evidence="4"/>
<dbReference type="CDD" id="cd03215">
    <property type="entry name" value="ABC_Carb_Monos_II"/>
    <property type="match status" value="1"/>
</dbReference>
<proteinExistence type="predicted"/>
<dbReference type="InterPro" id="IPR017871">
    <property type="entry name" value="ABC_transporter-like_CS"/>
</dbReference>
<dbReference type="InterPro" id="IPR027417">
    <property type="entry name" value="P-loop_NTPase"/>
</dbReference>